<protein>
    <submittedName>
        <fullName evidence="1">Uncharacterized protein</fullName>
    </submittedName>
</protein>
<evidence type="ECO:0000313" key="2">
    <source>
        <dbReference type="Proteomes" id="UP000523682"/>
    </source>
</evidence>
<dbReference type="EMBL" id="JACDTZ010000001">
    <property type="protein sequence ID" value="MBA5243524.1"/>
    <property type="molecule type" value="Genomic_DNA"/>
</dbReference>
<keyword evidence="2" id="KW-1185">Reference proteome</keyword>
<sequence>MTDTAWVQHATTFVGEIQDLLESTLVGSTTLEVFENSKESLRSWFKISKELVIGKSGSNRLHLAVEFRLRPSSSGSGVAVEKSSIKVEFRATQRFVPIVRFEFDREARNKPSSHFQFHAESVPLGLLLARSGRYETAAQQQNIHFPLGDPQFRVTVEDVVELVVREFDAQPMPGWEERVEEGRRRFVEKQTEAVIRRDPTKAAEVLRSAGFTVHPPSDIG</sequence>
<reference evidence="1 2" key="1">
    <citation type="submission" date="2020-07" db="EMBL/GenBank/DDBJ databases">
        <title>Draft genome and description of Corynebacterium haemomassiliense strain Marseile-Q3615 sp. nov.</title>
        <authorList>
            <person name="Boxberger M."/>
            <person name="La Scola B."/>
        </authorList>
    </citation>
    <scope>NUCLEOTIDE SEQUENCE [LARGE SCALE GENOMIC DNA]</scope>
    <source>
        <strain evidence="1 2">Marseille-Q3615</strain>
    </source>
</reference>
<dbReference type="Proteomes" id="UP000523682">
    <property type="component" value="Unassembled WGS sequence"/>
</dbReference>
<name>A0A7W2E9B9_9CORY</name>
<evidence type="ECO:0000313" key="1">
    <source>
        <dbReference type="EMBL" id="MBA5243524.1"/>
    </source>
</evidence>
<dbReference type="RefSeq" id="WP_181888264.1">
    <property type="nucleotide sequence ID" value="NZ_CP170998.1"/>
</dbReference>
<organism evidence="1 2">
    <name type="scientific">Corynebacterium haemomassiliense</name>
    <dbReference type="NCBI Taxonomy" id="2754726"/>
    <lineage>
        <taxon>Bacteria</taxon>
        <taxon>Bacillati</taxon>
        <taxon>Actinomycetota</taxon>
        <taxon>Actinomycetes</taxon>
        <taxon>Mycobacteriales</taxon>
        <taxon>Corynebacteriaceae</taxon>
        <taxon>Corynebacterium</taxon>
    </lineage>
</organism>
<accession>A0A7W2E9B9</accession>
<dbReference type="AlphaFoldDB" id="A0A7W2E9B9"/>
<gene>
    <name evidence="1" type="ORF">H0193_01585</name>
</gene>
<proteinExistence type="predicted"/>
<comment type="caution">
    <text evidence="1">The sequence shown here is derived from an EMBL/GenBank/DDBJ whole genome shotgun (WGS) entry which is preliminary data.</text>
</comment>